<evidence type="ECO:0000256" key="4">
    <source>
        <dbReference type="ARBA" id="ARBA00022679"/>
    </source>
</evidence>
<dbReference type="GO" id="GO:0046654">
    <property type="term" value="P:tetrahydrofolate biosynthetic process"/>
    <property type="evidence" value="ECO:0007669"/>
    <property type="project" value="UniProtKB-UniPathway"/>
</dbReference>
<keyword evidence="8" id="KW-0289">Folate biosynthesis</keyword>
<keyword evidence="11" id="KW-1185">Reference proteome</keyword>
<evidence type="ECO:0000256" key="8">
    <source>
        <dbReference type="ARBA" id="ARBA00022909"/>
    </source>
</evidence>
<evidence type="ECO:0000256" key="7">
    <source>
        <dbReference type="ARBA" id="ARBA00022840"/>
    </source>
</evidence>
<evidence type="ECO:0000256" key="6">
    <source>
        <dbReference type="ARBA" id="ARBA00022777"/>
    </source>
</evidence>
<keyword evidence="4" id="KW-0808">Transferase</keyword>
<dbReference type="NCBIfam" id="TIGR01498">
    <property type="entry name" value="folK"/>
    <property type="match status" value="1"/>
</dbReference>
<evidence type="ECO:0000256" key="1">
    <source>
        <dbReference type="ARBA" id="ARBA00000198"/>
    </source>
</evidence>
<dbReference type="PANTHER" id="PTHR43071:SF1">
    <property type="entry name" value="2-AMINO-4-HYDROXY-6-HYDROXYMETHYLDIHYDROPTERIDINE PYROPHOSPHOKINASE"/>
    <property type="match status" value="1"/>
</dbReference>
<proteinExistence type="predicted"/>
<evidence type="ECO:0000259" key="9">
    <source>
        <dbReference type="PROSITE" id="PS00794"/>
    </source>
</evidence>
<dbReference type="AlphaFoldDB" id="A0A098TNS1"/>
<evidence type="ECO:0000313" key="10">
    <source>
        <dbReference type="EMBL" id="KGF73517.1"/>
    </source>
</evidence>
<keyword evidence="6 10" id="KW-0418">Kinase</keyword>
<dbReference type="STRING" id="1497020.DO97_18610"/>
<evidence type="ECO:0000256" key="5">
    <source>
        <dbReference type="ARBA" id="ARBA00022741"/>
    </source>
</evidence>
<dbReference type="Gene3D" id="3.30.70.560">
    <property type="entry name" value="7,8-Dihydro-6-hydroxymethylpterin-pyrophosphokinase HPPK"/>
    <property type="match status" value="1"/>
</dbReference>
<comment type="pathway">
    <text evidence="2">Cofactor biosynthesis; tetrahydrofolate biosynthesis; 2-amino-4-hydroxy-6-hydroxymethyl-7,8-dihydropteridine diphosphate from 7,8-dihydroneopterin triphosphate: step 4/4.</text>
</comment>
<dbReference type="GO" id="GO:0016301">
    <property type="term" value="F:kinase activity"/>
    <property type="evidence" value="ECO:0007669"/>
    <property type="project" value="UniProtKB-KW"/>
</dbReference>
<dbReference type="Proteomes" id="UP000030170">
    <property type="component" value="Unassembled WGS sequence"/>
</dbReference>
<feature type="domain" description="7,8-dihydro-6-hydroxymethylpterin-pyrophosphokinase" evidence="9">
    <location>
        <begin position="91"/>
        <end position="102"/>
    </location>
</feature>
<sequence>MNPSLSQAAIALGSNLGDSLQILEAALTTLATTPGVALLGRSPWYRTRPLGPPQPDYLNGCATLTVQMTPPQLLTTLLEIETQFGRERQQHWGARTLDLDLLLFDDLILRTPELQIPHPRMNDRAFVLVPLATIAPDWVEPISGQAIAHLLSALDCSGVNLIEQQ</sequence>
<dbReference type="InterPro" id="IPR000550">
    <property type="entry name" value="Hppk"/>
</dbReference>
<comment type="catalytic activity">
    <reaction evidence="1">
        <text>6-hydroxymethyl-7,8-dihydropterin + ATP = (7,8-dihydropterin-6-yl)methyl diphosphate + AMP + H(+)</text>
        <dbReference type="Rhea" id="RHEA:11412"/>
        <dbReference type="ChEBI" id="CHEBI:15378"/>
        <dbReference type="ChEBI" id="CHEBI:30616"/>
        <dbReference type="ChEBI" id="CHEBI:44841"/>
        <dbReference type="ChEBI" id="CHEBI:72950"/>
        <dbReference type="ChEBI" id="CHEBI:456215"/>
        <dbReference type="EC" id="2.7.6.3"/>
    </reaction>
</comment>
<dbReference type="GO" id="GO:0003848">
    <property type="term" value="F:2-amino-4-hydroxy-6-hydroxymethyldihydropteridine diphosphokinase activity"/>
    <property type="evidence" value="ECO:0007669"/>
    <property type="project" value="UniProtKB-EC"/>
</dbReference>
<dbReference type="CDD" id="cd00483">
    <property type="entry name" value="HPPK"/>
    <property type="match status" value="1"/>
</dbReference>
<dbReference type="RefSeq" id="WP_036531249.1">
    <property type="nucleotide sequence ID" value="NZ_JJML01000007.1"/>
</dbReference>
<dbReference type="GO" id="GO:0046656">
    <property type="term" value="P:folic acid biosynthetic process"/>
    <property type="evidence" value="ECO:0007669"/>
    <property type="project" value="UniProtKB-KW"/>
</dbReference>
<organism evidence="10 11">
    <name type="scientific">Neosynechococcus sphagnicola sy1</name>
    <dbReference type="NCBI Taxonomy" id="1497020"/>
    <lineage>
        <taxon>Bacteria</taxon>
        <taxon>Bacillati</taxon>
        <taxon>Cyanobacteriota</taxon>
        <taxon>Cyanophyceae</taxon>
        <taxon>Neosynechococcales</taxon>
        <taxon>Neosynechococcaceae</taxon>
        <taxon>Neosynechococcus</taxon>
    </lineage>
</organism>
<name>A0A098TNS1_9CYAN</name>
<accession>A0A098TNS1</accession>
<reference evidence="10 11" key="1">
    <citation type="journal article" date="2014" name="Mol. Ecol.">
        <title>Evolution of Synechococcus.</title>
        <authorList>
            <person name="Dvorak P."/>
            <person name="Casamatta D."/>
            <person name="Hasler P."/>
            <person name="Poulickova A."/>
            <person name="Ondrej V."/>
            <person name="Sanges R."/>
        </authorList>
    </citation>
    <scope>NUCLEOTIDE SEQUENCE [LARGE SCALE GENOMIC DNA]</scope>
    <source>
        <strain evidence="10 11">CAUP A 1101</strain>
    </source>
</reference>
<dbReference type="SUPFAM" id="SSF55083">
    <property type="entry name" value="6-hydroxymethyl-7,8-dihydropterin pyrophosphokinase, HPPK"/>
    <property type="match status" value="1"/>
</dbReference>
<evidence type="ECO:0000256" key="2">
    <source>
        <dbReference type="ARBA" id="ARBA00005051"/>
    </source>
</evidence>
<comment type="caution">
    <text evidence="10">The sequence shown here is derived from an EMBL/GenBank/DDBJ whole genome shotgun (WGS) entry which is preliminary data.</text>
</comment>
<dbReference type="OrthoDB" id="9808041at2"/>
<evidence type="ECO:0000313" key="11">
    <source>
        <dbReference type="Proteomes" id="UP000030170"/>
    </source>
</evidence>
<dbReference type="PANTHER" id="PTHR43071">
    <property type="entry name" value="2-AMINO-4-HYDROXY-6-HYDROXYMETHYLDIHYDROPTERIDINE PYROPHOSPHOKINASE"/>
    <property type="match status" value="1"/>
</dbReference>
<protein>
    <recommendedName>
        <fullName evidence="3">2-amino-4-hydroxy-6-hydroxymethyldihydropteridine diphosphokinase</fullName>
        <ecNumber evidence="3">2.7.6.3</ecNumber>
    </recommendedName>
</protein>
<dbReference type="Pfam" id="PF01288">
    <property type="entry name" value="HPPK"/>
    <property type="match status" value="1"/>
</dbReference>
<evidence type="ECO:0000256" key="3">
    <source>
        <dbReference type="ARBA" id="ARBA00013253"/>
    </source>
</evidence>
<dbReference type="PROSITE" id="PS00794">
    <property type="entry name" value="HPPK"/>
    <property type="match status" value="1"/>
</dbReference>
<dbReference type="UniPathway" id="UPA00077">
    <property type="reaction ID" value="UER00155"/>
</dbReference>
<dbReference type="GO" id="GO:0005524">
    <property type="term" value="F:ATP binding"/>
    <property type="evidence" value="ECO:0007669"/>
    <property type="project" value="UniProtKB-KW"/>
</dbReference>
<gene>
    <name evidence="10" type="ORF">DO97_18610</name>
</gene>
<dbReference type="InterPro" id="IPR035907">
    <property type="entry name" value="Hppk_sf"/>
</dbReference>
<dbReference type="EMBL" id="JJML01000007">
    <property type="protein sequence ID" value="KGF73517.1"/>
    <property type="molecule type" value="Genomic_DNA"/>
</dbReference>
<keyword evidence="5" id="KW-0547">Nucleotide-binding</keyword>
<dbReference type="EC" id="2.7.6.3" evidence="3"/>
<keyword evidence="7" id="KW-0067">ATP-binding</keyword>